<proteinExistence type="predicted"/>
<evidence type="ECO:0000256" key="1">
    <source>
        <dbReference type="SAM" id="MobiDB-lite"/>
    </source>
</evidence>
<name>A0A0B7G4J0_THACB</name>
<dbReference type="AlphaFoldDB" id="A0A0B7G4J0"/>
<dbReference type="GO" id="GO:0006508">
    <property type="term" value="P:proteolysis"/>
    <property type="evidence" value="ECO:0007669"/>
    <property type="project" value="InterPro"/>
</dbReference>
<dbReference type="EMBL" id="LN679180">
    <property type="protein sequence ID" value="CEL63423.1"/>
    <property type="molecule type" value="Genomic_DNA"/>
</dbReference>
<dbReference type="Gene3D" id="3.40.50.1460">
    <property type="match status" value="1"/>
</dbReference>
<feature type="region of interest" description="Disordered" evidence="1">
    <location>
        <begin position="600"/>
        <end position="623"/>
    </location>
</feature>
<reference evidence="3 4" key="1">
    <citation type="submission" date="2014-11" db="EMBL/GenBank/DDBJ databases">
        <authorList>
            <person name="Wibberg Daniel"/>
        </authorList>
    </citation>
    <scope>NUCLEOTIDE SEQUENCE [LARGE SCALE GENOMIC DNA]</scope>
    <source>
        <strain evidence="3">Rhizoctonia solani AG1-IB 7/3/14</strain>
    </source>
</reference>
<dbReference type="InterPro" id="IPR011600">
    <property type="entry name" value="Pept_C14_caspase"/>
</dbReference>
<evidence type="ECO:0000313" key="3">
    <source>
        <dbReference type="EMBL" id="CEL63423.1"/>
    </source>
</evidence>
<dbReference type="Proteomes" id="UP000059188">
    <property type="component" value="Unassembled WGS sequence"/>
</dbReference>
<accession>A0A0B7G4J0</accession>
<gene>
    <name evidence="3" type="ORF">RSOLAG1IB_10752</name>
</gene>
<dbReference type="Pfam" id="PF00656">
    <property type="entry name" value="Peptidase_C14"/>
    <property type="match status" value="1"/>
</dbReference>
<evidence type="ECO:0000259" key="2">
    <source>
        <dbReference type="Pfam" id="PF00656"/>
    </source>
</evidence>
<sequence>MSPDIDYLDPIVIYYAGHGCEVDTPPNEWGAHDKKTQCLVPWDAGALDAEGNPIPPIPDYTIAALLYALAAEKGNNITVILDCCHSASSTRGMQGALHKHTHPELKIGHSWKLAERYLVDNPKSSAYRARRLNPNDLSPLTREIDTDILRPHISAVSEGTPQYRTPFDRDTSGFHRLGRSHVLLAACGHTEVAYECATSDSGFFTTALLQQLRSHLIHKLTYKECFEDFPRLLTPSLQSPVCEGDELGRLLFSTRIPDASQVFIPMREIAGGYVMRAGIAQGVIPGSVYGIYGSYMLAEEPQSSDITMPSLSLPPNGTFTANPYTDQRLLPCQTQCDLHRDATVPTNPRAKILQRGQFHLFKVYLTDDFKNILSEESVLEINQGIIPADSEDESKVILDVDQCNGDVVIEITGFSGQRLHKCRPDQKGIQQLLFSMAQWEWHLYRQPEATPKARERAQLSMYRLSKAGPVPVPLDNDGVDLTVISGELYGFRLKSLFNRRLYAYLFYFGAKSQSIRPLFLSVCGNGYVDAPLEANGELTIGYGNDDMISGPITFPPGPDVGYFKLFLTTLPGDFDLMSQHSPFSQSEKTYAISSEHENGYSDGIEIRRPGLAGPNKSHSRENDDDTVAFDMASPRPQPYQSVKISSLSKIGQVPRVLNDSEAFGRFDTQDMWDVICLKVLIRPGNR</sequence>
<dbReference type="OrthoDB" id="10255174at2759"/>
<keyword evidence="4" id="KW-1185">Reference proteome</keyword>
<organism evidence="3 4">
    <name type="scientific">Thanatephorus cucumeris (strain AG1-IB / isolate 7/3/14)</name>
    <name type="common">Lettuce bottom rot fungus</name>
    <name type="synonym">Rhizoctonia solani</name>
    <dbReference type="NCBI Taxonomy" id="1108050"/>
    <lineage>
        <taxon>Eukaryota</taxon>
        <taxon>Fungi</taxon>
        <taxon>Dikarya</taxon>
        <taxon>Basidiomycota</taxon>
        <taxon>Agaricomycotina</taxon>
        <taxon>Agaricomycetes</taxon>
        <taxon>Cantharellales</taxon>
        <taxon>Ceratobasidiaceae</taxon>
        <taxon>Rhizoctonia</taxon>
        <taxon>Rhizoctonia solani AG-1</taxon>
    </lineage>
</organism>
<evidence type="ECO:0000313" key="4">
    <source>
        <dbReference type="Proteomes" id="UP000059188"/>
    </source>
</evidence>
<feature type="domain" description="Peptidase C14 caspase" evidence="2">
    <location>
        <begin position="10"/>
        <end position="233"/>
    </location>
</feature>
<dbReference type="GO" id="GO:0004197">
    <property type="term" value="F:cysteine-type endopeptidase activity"/>
    <property type="evidence" value="ECO:0007669"/>
    <property type="project" value="InterPro"/>
</dbReference>
<protein>
    <recommendedName>
        <fullName evidence="2">Peptidase C14 caspase domain-containing protein</fullName>
    </recommendedName>
</protein>